<gene>
    <name evidence="1" type="ORF">TELCIR_02612</name>
</gene>
<evidence type="ECO:0000313" key="1">
    <source>
        <dbReference type="EMBL" id="PIO75348.1"/>
    </source>
</evidence>
<dbReference type="Proteomes" id="UP000230423">
    <property type="component" value="Unassembled WGS sequence"/>
</dbReference>
<reference evidence="1 2" key="1">
    <citation type="submission" date="2015-09" db="EMBL/GenBank/DDBJ databases">
        <title>Draft genome of the parasitic nematode Teladorsagia circumcincta isolate WARC Sus (inbred).</title>
        <authorList>
            <person name="Mitreva M."/>
        </authorList>
    </citation>
    <scope>NUCLEOTIDE SEQUENCE [LARGE SCALE GENOMIC DNA]</scope>
    <source>
        <strain evidence="1 2">S</strain>
    </source>
</reference>
<accession>A0A2G9UYL0</accession>
<keyword evidence="2" id="KW-1185">Reference proteome</keyword>
<name>A0A2G9UYL0_TELCI</name>
<organism evidence="1 2">
    <name type="scientific">Teladorsagia circumcincta</name>
    <name type="common">Brown stomach worm</name>
    <name type="synonym">Ostertagia circumcincta</name>
    <dbReference type="NCBI Taxonomy" id="45464"/>
    <lineage>
        <taxon>Eukaryota</taxon>
        <taxon>Metazoa</taxon>
        <taxon>Ecdysozoa</taxon>
        <taxon>Nematoda</taxon>
        <taxon>Chromadorea</taxon>
        <taxon>Rhabditida</taxon>
        <taxon>Rhabditina</taxon>
        <taxon>Rhabditomorpha</taxon>
        <taxon>Strongyloidea</taxon>
        <taxon>Trichostrongylidae</taxon>
        <taxon>Teladorsagia</taxon>
    </lineage>
</organism>
<protein>
    <submittedName>
        <fullName evidence="1">Uncharacterized protein</fullName>
    </submittedName>
</protein>
<evidence type="ECO:0000313" key="2">
    <source>
        <dbReference type="Proteomes" id="UP000230423"/>
    </source>
</evidence>
<proteinExistence type="predicted"/>
<dbReference type="EMBL" id="KZ345151">
    <property type="protein sequence ID" value="PIO75348.1"/>
    <property type="molecule type" value="Genomic_DNA"/>
</dbReference>
<dbReference type="AlphaFoldDB" id="A0A2G9UYL0"/>
<sequence length="52" mass="6316">MTEKVLKTLYRMVRYWRKIHDLSERAYYGCNGVYKTEGNADKMQILCLFQNH</sequence>